<dbReference type="STRING" id="1399419.A5906_26245"/>
<gene>
    <name evidence="2" type="ORF">FBZ95_104291</name>
</gene>
<dbReference type="InterPro" id="IPR036390">
    <property type="entry name" value="WH_DNA-bd_sf"/>
</dbReference>
<dbReference type="InterPro" id="IPR041633">
    <property type="entry name" value="Polbeta"/>
</dbReference>
<evidence type="ECO:0000313" key="3">
    <source>
        <dbReference type="Proteomes" id="UP000315914"/>
    </source>
</evidence>
<reference evidence="2 3" key="1">
    <citation type="submission" date="2019-06" db="EMBL/GenBank/DDBJ databases">
        <title>Genomic Encyclopedia of Type Strains, Phase IV (KMG-V): Genome sequencing to study the core and pangenomes of soil and plant-associated prokaryotes.</title>
        <authorList>
            <person name="Whitman W."/>
        </authorList>
    </citation>
    <scope>NUCLEOTIDE SEQUENCE [LARGE SCALE GENOMIC DNA]</scope>
    <source>
        <strain evidence="2 3">BR 10556</strain>
    </source>
</reference>
<keyword evidence="3" id="KW-1185">Reference proteome</keyword>
<sequence>MGTIADQTSLSNALFSNVQQRVLGLIFGQPERSFYTSEIVRTINSGTGAVERELQRLQGSGLVSVQWIGNQKHYRANPDSPIFNELQSLVLKTVGVAGPLAEALRPHAEKMQAAFVFGSVAKGSDTAASDIDLLVIGDDLDYSDLYTALQGAESKLHRKVNPLFLTREDWRRKVSRKDSFVQRISTQPKIFIVGSERALHS</sequence>
<evidence type="ECO:0000259" key="1">
    <source>
        <dbReference type="Pfam" id="PF18765"/>
    </source>
</evidence>
<dbReference type="SUPFAM" id="SSF81301">
    <property type="entry name" value="Nucleotidyltransferase"/>
    <property type="match status" value="1"/>
</dbReference>
<feature type="domain" description="Polymerase beta nucleotidyltransferase" evidence="1">
    <location>
        <begin position="108"/>
        <end position="161"/>
    </location>
</feature>
<dbReference type="AlphaFoldDB" id="A0A560JYI2"/>
<dbReference type="Gene3D" id="1.10.10.10">
    <property type="entry name" value="Winged helix-like DNA-binding domain superfamily/Winged helix DNA-binding domain"/>
    <property type="match status" value="1"/>
</dbReference>
<accession>A0A560JYI2</accession>
<evidence type="ECO:0000313" key="2">
    <source>
        <dbReference type="EMBL" id="TWB76111.1"/>
    </source>
</evidence>
<organism evidence="2 3">
    <name type="scientific">Bradyrhizobium sacchari</name>
    <dbReference type="NCBI Taxonomy" id="1399419"/>
    <lineage>
        <taxon>Bacteria</taxon>
        <taxon>Pseudomonadati</taxon>
        <taxon>Pseudomonadota</taxon>
        <taxon>Alphaproteobacteria</taxon>
        <taxon>Hyphomicrobiales</taxon>
        <taxon>Nitrobacteraceae</taxon>
        <taxon>Bradyrhizobium</taxon>
    </lineage>
</organism>
<dbReference type="SUPFAM" id="SSF46785">
    <property type="entry name" value="Winged helix' DNA-binding domain"/>
    <property type="match status" value="1"/>
</dbReference>
<proteinExistence type="predicted"/>
<dbReference type="GO" id="GO:0016740">
    <property type="term" value="F:transferase activity"/>
    <property type="evidence" value="ECO:0007669"/>
    <property type="project" value="UniProtKB-KW"/>
</dbReference>
<dbReference type="CDD" id="cd05403">
    <property type="entry name" value="NT_KNTase_like"/>
    <property type="match status" value="1"/>
</dbReference>
<dbReference type="EMBL" id="VITW01000004">
    <property type="protein sequence ID" value="TWB76111.1"/>
    <property type="molecule type" value="Genomic_DNA"/>
</dbReference>
<dbReference type="Proteomes" id="UP000315914">
    <property type="component" value="Unassembled WGS sequence"/>
</dbReference>
<comment type="caution">
    <text evidence="2">The sequence shown here is derived from an EMBL/GenBank/DDBJ whole genome shotgun (WGS) entry which is preliminary data.</text>
</comment>
<name>A0A560JYI2_9BRAD</name>
<dbReference type="Pfam" id="PF18765">
    <property type="entry name" value="Polbeta"/>
    <property type="match status" value="1"/>
</dbReference>
<keyword evidence="2" id="KW-0808">Transferase</keyword>
<dbReference type="InterPro" id="IPR036388">
    <property type="entry name" value="WH-like_DNA-bd_sf"/>
</dbReference>
<dbReference type="InterPro" id="IPR043519">
    <property type="entry name" value="NT_sf"/>
</dbReference>
<protein>
    <submittedName>
        <fullName evidence="2">Nucleotidyltransferase-like protein</fullName>
    </submittedName>
</protein>
<dbReference type="Gene3D" id="3.30.460.10">
    <property type="entry name" value="Beta Polymerase, domain 2"/>
    <property type="match status" value="1"/>
</dbReference>
<dbReference type="OrthoDB" id="8223306at2"/>